<feature type="region of interest" description="Disordered" evidence="1">
    <location>
        <begin position="1"/>
        <end position="36"/>
    </location>
</feature>
<gene>
    <name evidence="2" type="ORF">LTRI10_LOCUS52261</name>
    <name evidence="3" type="ORF">LTRI10_LOCUS52262</name>
</gene>
<evidence type="ECO:0000313" key="4">
    <source>
        <dbReference type="Proteomes" id="UP001497516"/>
    </source>
</evidence>
<protein>
    <submittedName>
        <fullName evidence="2">Uncharacterized protein</fullName>
    </submittedName>
</protein>
<reference evidence="2 4" key="1">
    <citation type="submission" date="2024-04" db="EMBL/GenBank/DDBJ databases">
        <authorList>
            <person name="Fracassetti M."/>
        </authorList>
    </citation>
    <scope>NUCLEOTIDE SEQUENCE [LARGE SCALE GENOMIC DNA]</scope>
</reference>
<dbReference type="EMBL" id="OZ034822">
    <property type="protein sequence ID" value="CAL1413007.1"/>
    <property type="molecule type" value="Genomic_DNA"/>
</dbReference>
<evidence type="ECO:0000256" key="1">
    <source>
        <dbReference type="SAM" id="MobiDB-lite"/>
    </source>
</evidence>
<evidence type="ECO:0000313" key="2">
    <source>
        <dbReference type="EMBL" id="CAL1413006.1"/>
    </source>
</evidence>
<feature type="compositionally biased region" description="Basic and acidic residues" evidence="1">
    <location>
        <begin position="1"/>
        <end position="16"/>
    </location>
</feature>
<dbReference type="EMBL" id="OZ034822">
    <property type="protein sequence ID" value="CAL1413006.1"/>
    <property type="molecule type" value="Genomic_DNA"/>
</dbReference>
<evidence type="ECO:0000313" key="3">
    <source>
        <dbReference type="EMBL" id="CAL1413007.1"/>
    </source>
</evidence>
<name>A0AAV2GQF4_9ROSI</name>
<dbReference type="AlphaFoldDB" id="A0AAV2GQF4"/>
<organism evidence="2 4">
    <name type="scientific">Linum trigynum</name>
    <dbReference type="NCBI Taxonomy" id="586398"/>
    <lineage>
        <taxon>Eukaryota</taxon>
        <taxon>Viridiplantae</taxon>
        <taxon>Streptophyta</taxon>
        <taxon>Embryophyta</taxon>
        <taxon>Tracheophyta</taxon>
        <taxon>Spermatophyta</taxon>
        <taxon>Magnoliopsida</taxon>
        <taxon>eudicotyledons</taxon>
        <taxon>Gunneridae</taxon>
        <taxon>Pentapetalae</taxon>
        <taxon>rosids</taxon>
        <taxon>fabids</taxon>
        <taxon>Malpighiales</taxon>
        <taxon>Linaceae</taxon>
        <taxon>Linum</taxon>
    </lineage>
</organism>
<dbReference type="Proteomes" id="UP001497516">
    <property type="component" value="Chromosome 9"/>
</dbReference>
<proteinExistence type="predicted"/>
<accession>A0AAV2GQF4</accession>
<keyword evidence="4" id="KW-1185">Reference proteome</keyword>
<sequence length="106" mass="12280">MVATRRDEGRGRRQLEATEGGRVGGEWEADGGDREREATWRHREWGGGEQRYGEIEGGGGDNERWRKSRQILVMDILSYMLTKLKKMVELQVSILMMTIIKRRTLT</sequence>